<dbReference type="PANTHER" id="PTHR34220">
    <property type="entry name" value="SENSOR HISTIDINE KINASE YPDA"/>
    <property type="match status" value="1"/>
</dbReference>
<accession>A0A1G8Y9X6</accession>
<keyword evidence="1" id="KW-0812">Transmembrane</keyword>
<dbReference type="EMBL" id="FNEZ01000003">
    <property type="protein sequence ID" value="SDJ99194.1"/>
    <property type="molecule type" value="Genomic_DNA"/>
</dbReference>
<dbReference type="STRING" id="1128970.SAMN04487935_2234"/>
<dbReference type="SUPFAM" id="SSF48452">
    <property type="entry name" value="TPR-like"/>
    <property type="match status" value="2"/>
</dbReference>
<evidence type="ECO:0000256" key="1">
    <source>
        <dbReference type="SAM" id="Phobius"/>
    </source>
</evidence>
<keyword evidence="5" id="KW-1185">Reference proteome</keyword>
<dbReference type="RefSeq" id="WP_139171756.1">
    <property type="nucleotide sequence ID" value="NZ_BKAI01000006.1"/>
</dbReference>
<dbReference type="OrthoDB" id="6190788at2"/>
<name>A0A1G8Y9X6_9FLAO</name>
<dbReference type="PANTHER" id="PTHR34220:SF7">
    <property type="entry name" value="SENSOR HISTIDINE KINASE YPDA"/>
    <property type="match status" value="1"/>
</dbReference>
<reference evidence="4 5" key="1">
    <citation type="submission" date="2016-10" db="EMBL/GenBank/DDBJ databases">
        <authorList>
            <person name="de Groot N.N."/>
        </authorList>
    </citation>
    <scope>NUCLEOTIDE SEQUENCE [LARGE SCALE GENOMIC DNA]</scope>
    <source>
        <strain evidence="4 5">CGMCC 1.10076</strain>
    </source>
</reference>
<feature type="chain" id="PRO_5011787337" evidence="2">
    <location>
        <begin position="23"/>
        <end position="658"/>
    </location>
</feature>
<dbReference type="Pfam" id="PF13181">
    <property type="entry name" value="TPR_8"/>
    <property type="match status" value="2"/>
</dbReference>
<feature type="domain" description="Signal transduction histidine kinase internal region" evidence="3">
    <location>
        <begin position="456"/>
        <end position="534"/>
    </location>
</feature>
<dbReference type="Gene3D" id="3.30.565.10">
    <property type="entry name" value="Histidine kinase-like ATPase, C-terminal domain"/>
    <property type="match status" value="1"/>
</dbReference>
<dbReference type="InterPro" id="IPR019734">
    <property type="entry name" value="TPR_rpt"/>
</dbReference>
<dbReference type="InterPro" id="IPR050640">
    <property type="entry name" value="Bact_2-comp_sensor_kinase"/>
</dbReference>
<dbReference type="InterPro" id="IPR036890">
    <property type="entry name" value="HATPase_C_sf"/>
</dbReference>
<dbReference type="GO" id="GO:0000155">
    <property type="term" value="F:phosphorelay sensor kinase activity"/>
    <property type="evidence" value="ECO:0007669"/>
    <property type="project" value="InterPro"/>
</dbReference>
<dbReference type="GO" id="GO:0016020">
    <property type="term" value="C:membrane"/>
    <property type="evidence" value="ECO:0007669"/>
    <property type="project" value="InterPro"/>
</dbReference>
<proteinExistence type="predicted"/>
<keyword evidence="1" id="KW-0472">Membrane</keyword>
<keyword evidence="2" id="KW-0732">Signal</keyword>
<dbReference type="InterPro" id="IPR011990">
    <property type="entry name" value="TPR-like_helical_dom_sf"/>
</dbReference>
<sequence length="658" mass="76170">MLKLQKLFALFFFFLMCCNSYSQDKTIDSLKVVLQNSKIHDTTKLRAINEVMDRNYTQDDQAYYTLNKMRGDLAQKNLKKSNSPELEKKYTLWLASYNTTLANEYANKQEIEKALACSDKSIALFKSVKAYNEMYSAMISKASVYAKFKQDEKAIPLIYAAYKYFEKDKANHINDLADASSALGYMHYDMNQHAKSITYYNDAIRYYKMAYAKNPSNELLYVISVNYGNIAFSYSQLKKFDKTIEYCDKGIEISRKIGNPTMTGILLTRKAYAQMQFEKYDEAEKLFKEVLSLKELELANNDVAIANANTGLADLYVKKKEYAKALPYADKGFFLSKRGGSVPLQTKTAKTIYDISMATKNFERALEMYQFQEKLTDSSQIEASKNELEQQQLKYNFEKKELNYKLISEKEKSAKNNWLIALSSLLLLILLGGFFYYRNNRQKQAIAVLEKNQIKQKLLITQMNPHFIFNSIENIRSLIYQNQNNDAVNYLGKFSKLTRQILENSNENYISLEEEVEMTENYLSIQQLLYNNKFIFSIAIEENIDPESVFLPPMLTQPFIENAIKHGLSNTTENGKIDIRFYLKEAKLFFEVSDNGKGFDNSQKSGTHKSLAMTITKERLVTYTKNHDFVVQTDNIIGKDENIMGAKVIFEIPYIYEN</sequence>
<dbReference type="Gene3D" id="1.25.40.10">
    <property type="entry name" value="Tetratricopeptide repeat domain"/>
    <property type="match status" value="2"/>
</dbReference>
<gene>
    <name evidence="4" type="ORF">SAMN04487935_2234</name>
</gene>
<dbReference type="AlphaFoldDB" id="A0A1G8Y9X6"/>
<evidence type="ECO:0000256" key="2">
    <source>
        <dbReference type="SAM" id="SignalP"/>
    </source>
</evidence>
<protein>
    <submittedName>
        <fullName evidence="4">Tetratricopeptide repeat-containing protein</fullName>
    </submittedName>
</protein>
<dbReference type="InterPro" id="IPR010559">
    <property type="entry name" value="Sig_transdc_His_kin_internal"/>
</dbReference>
<feature type="signal peptide" evidence="2">
    <location>
        <begin position="1"/>
        <end position="22"/>
    </location>
</feature>
<dbReference type="Pfam" id="PF06580">
    <property type="entry name" value="His_kinase"/>
    <property type="match status" value="1"/>
</dbReference>
<dbReference type="SMART" id="SM00028">
    <property type="entry name" value="TPR"/>
    <property type="match status" value="6"/>
</dbReference>
<organism evidence="4 5">
    <name type="scientific">Flavobacterium noncentrifugens</name>
    <dbReference type="NCBI Taxonomy" id="1128970"/>
    <lineage>
        <taxon>Bacteria</taxon>
        <taxon>Pseudomonadati</taxon>
        <taxon>Bacteroidota</taxon>
        <taxon>Flavobacteriia</taxon>
        <taxon>Flavobacteriales</taxon>
        <taxon>Flavobacteriaceae</taxon>
        <taxon>Flavobacterium</taxon>
    </lineage>
</organism>
<evidence type="ECO:0000313" key="4">
    <source>
        <dbReference type="EMBL" id="SDJ99194.1"/>
    </source>
</evidence>
<evidence type="ECO:0000259" key="3">
    <source>
        <dbReference type="Pfam" id="PF06580"/>
    </source>
</evidence>
<keyword evidence="1" id="KW-1133">Transmembrane helix</keyword>
<dbReference type="Proteomes" id="UP000199580">
    <property type="component" value="Unassembled WGS sequence"/>
</dbReference>
<dbReference type="SUPFAM" id="SSF55874">
    <property type="entry name" value="ATPase domain of HSP90 chaperone/DNA topoisomerase II/histidine kinase"/>
    <property type="match status" value="1"/>
</dbReference>
<feature type="transmembrane region" description="Helical" evidence="1">
    <location>
        <begin position="418"/>
        <end position="437"/>
    </location>
</feature>
<evidence type="ECO:0000313" key="5">
    <source>
        <dbReference type="Proteomes" id="UP000199580"/>
    </source>
</evidence>